<dbReference type="KEGG" id="wch:wcw_0357"/>
<evidence type="ECO:0000259" key="12">
    <source>
        <dbReference type="Pfam" id="PF02163"/>
    </source>
</evidence>
<comment type="subcellular location">
    <subcellularLocation>
        <location evidence="2">Membrane</location>
        <topology evidence="2">Multi-pass membrane protein</topology>
    </subcellularLocation>
</comment>
<dbReference type="InterPro" id="IPR004387">
    <property type="entry name" value="Pept_M50_Zn"/>
</dbReference>
<comment type="cofactor">
    <cofactor evidence="1">
        <name>Zn(2+)</name>
        <dbReference type="ChEBI" id="CHEBI:29105"/>
    </cofactor>
</comment>
<dbReference type="OrthoDB" id="9782003at2"/>
<evidence type="ECO:0000313" key="14">
    <source>
        <dbReference type="Proteomes" id="UP000001505"/>
    </source>
</evidence>
<dbReference type="eggNOG" id="COG0750">
    <property type="taxonomic scope" value="Bacteria"/>
</dbReference>
<evidence type="ECO:0000256" key="4">
    <source>
        <dbReference type="ARBA" id="ARBA00022670"/>
    </source>
</evidence>
<keyword evidence="9 13" id="KW-0482">Metalloprotease</keyword>
<dbReference type="EC" id="3.4.24.-" evidence="13"/>
<dbReference type="RefSeq" id="WP_013181458.1">
    <property type="nucleotide sequence ID" value="NC_014225.1"/>
</dbReference>
<dbReference type="PANTHER" id="PTHR42837">
    <property type="entry name" value="REGULATOR OF SIGMA-E PROTEASE RSEP"/>
    <property type="match status" value="1"/>
</dbReference>
<dbReference type="HOGENOM" id="CLU_025778_0_0_0"/>
<evidence type="ECO:0000256" key="2">
    <source>
        <dbReference type="ARBA" id="ARBA00004141"/>
    </source>
</evidence>
<keyword evidence="6 13" id="KW-0378">Hydrolase</keyword>
<name>D6YUB9_WADCW</name>
<protein>
    <submittedName>
        <fullName evidence="13">Metalloprotease</fullName>
        <ecNumber evidence="13">3.4.24.-</ecNumber>
    </submittedName>
</protein>
<feature type="transmembrane region" description="Helical" evidence="11">
    <location>
        <begin position="6"/>
        <end position="25"/>
    </location>
</feature>
<sequence length="649" mass="73439">MFANLIYIVLAILGLSFLIFIHELGHYWMARRVGMRVETFAIGFGRPIYSWMRDGVKWQIGWLLFGGFVKIAGTDTDSTVDPYAVKDGFFGKGPWNRIKVAFMGPFVNLVFALLVFALLWAIGGRTKSFAEYTSKIGWVDPNSELYALGVRPGDEVDSYDEHPFSSYKDHLYASLLGDEEIKIKGTKIDYETGERFPFEYTVASYPNPAFADKKMKTTGILSSASYIIYDRLHNGRENPLPEGSPLQNSGIQYGDRILWVDGETVFSNAQLSELLNDGRVLMTIKRGNDIIHRRVPRVRAQELRPDVEFREEMIDWMYEAGLNSRRFQDLYAIPYNLTHDGVVEEELRFIDKADQKKAFPVHLFSDLEEPLRPGDRIIAVQGQQVKRSYEILRGLQTKQVQIIVARDSAETAVIPYQKANVSFNQNIEWMHLHQIADSIGTNALKARAGNLVLLAPVTPMARKNFPMSEETKAWYAAELLEKKQEIEKIEDPERRAQLLGQLKESQELLVLGIPNPQDRQVVYNPNPVTVFSNVAKEIGRTMQALFSGTLSPKYIAGPVGIVHMVQTTSSQSLMEALFWIGAISLNLGVLNLLPVPILDGGTIVFAFIEMVTGRRMKPKTLEKVVIVFAILLISFFLFLTYNDISRVFG</sequence>
<evidence type="ECO:0000256" key="5">
    <source>
        <dbReference type="ARBA" id="ARBA00022692"/>
    </source>
</evidence>
<dbReference type="GO" id="GO:0004222">
    <property type="term" value="F:metalloendopeptidase activity"/>
    <property type="evidence" value="ECO:0007669"/>
    <property type="project" value="InterPro"/>
</dbReference>
<proteinExistence type="inferred from homology"/>
<organism evidence="13 14">
    <name type="scientific">Waddlia chondrophila (strain ATCC VR-1470 / WSU 86-1044)</name>
    <dbReference type="NCBI Taxonomy" id="716544"/>
    <lineage>
        <taxon>Bacteria</taxon>
        <taxon>Pseudomonadati</taxon>
        <taxon>Chlamydiota</taxon>
        <taxon>Chlamydiia</taxon>
        <taxon>Parachlamydiales</taxon>
        <taxon>Waddliaceae</taxon>
        <taxon>Waddlia</taxon>
    </lineage>
</organism>
<evidence type="ECO:0000256" key="9">
    <source>
        <dbReference type="ARBA" id="ARBA00023049"/>
    </source>
</evidence>
<keyword evidence="5 11" id="KW-0812">Transmembrane</keyword>
<dbReference type="EMBL" id="CP001928">
    <property type="protein sequence ID" value="ADI37730.1"/>
    <property type="molecule type" value="Genomic_DNA"/>
</dbReference>
<evidence type="ECO:0000256" key="8">
    <source>
        <dbReference type="ARBA" id="ARBA00022989"/>
    </source>
</evidence>
<keyword evidence="8 11" id="KW-1133">Transmembrane helix</keyword>
<evidence type="ECO:0000256" key="10">
    <source>
        <dbReference type="ARBA" id="ARBA00023136"/>
    </source>
</evidence>
<reference evidence="13 14" key="1">
    <citation type="journal article" date="2010" name="PLoS ONE">
        <title>The Waddlia genome: a window into chlamydial biology.</title>
        <authorList>
            <person name="Bertelli C."/>
            <person name="Collyn F."/>
            <person name="Croxatto A."/>
            <person name="Ruckert C."/>
            <person name="Polkinghorne A."/>
            <person name="Kebbi-Beghdadi C."/>
            <person name="Goesmann A."/>
            <person name="Vaughan L."/>
            <person name="Greub G."/>
        </authorList>
    </citation>
    <scope>NUCLEOTIDE SEQUENCE [LARGE SCALE GENOMIC DNA]</scope>
    <source>
        <strain evidence="14">ATCC VR-1470 / WSU 86-1044</strain>
    </source>
</reference>
<evidence type="ECO:0000256" key="6">
    <source>
        <dbReference type="ARBA" id="ARBA00022801"/>
    </source>
</evidence>
<keyword evidence="10 11" id="KW-0472">Membrane</keyword>
<dbReference type="STRING" id="716544.wcw_0357"/>
<evidence type="ECO:0000256" key="7">
    <source>
        <dbReference type="ARBA" id="ARBA00022833"/>
    </source>
</evidence>
<feature type="transmembrane region" description="Helical" evidence="11">
    <location>
        <begin position="576"/>
        <end position="608"/>
    </location>
</feature>
<keyword evidence="14" id="KW-1185">Reference proteome</keyword>
<evidence type="ECO:0000256" key="11">
    <source>
        <dbReference type="SAM" id="Phobius"/>
    </source>
</evidence>
<feature type="transmembrane region" description="Helical" evidence="11">
    <location>
        <begin position="620"/>
        <end position="641"/>
    </location>
</feature>
<keyword evidence="7" id="KW-0862">Zinc</keyword>
<dbReference type="InterPro" id="IPR008915">
    <property type="entry name" value="Peptidase_M50"/>
</dbReference>
<dbReference type="PANTHER" id="PTHR42837:SF2">
    <property type="entry name" value="MEMBRANE METALLOPROTEASE ARASP2, CHLOROPLASTIC-RELATED"/>
    <property type="match status" value="1"/>
</dbReference>
<gene>
    <name evidence="13" type="primary">yaeL</name>
    <name evidence="13" type="ordered locus">wcw_0357</name>
</gene>
<comment type="similarity">
    <text evidence="3">Belongs to the peptidase M50B family.</text>
</comment>
<accession>D6YUB9</accession>
<evidence type="ECO:0000256" key="1">
    <source>
        <dbReference type="ARBA" id="ARBA00001947"/>
    </source>
</evidence>
<evidence type="ECO:0000313" key="13">
    <source>
        <dbReference type="EMBL" id="ADI37730.1"/>
    </source>
</evidence>
<dbReference type="Proteomes" id="UP000001505">
    <property type="component" value="Chromosome"/>
</dbReference>
<dbReference type="Gene3D" id="2.30.42.10">
    <property type="match status" value="1"/>
</dbReference>
<dbReference type="GO" id="GO:0016020">
    <property type="term" value="C:membrane"/>
    <property type="evidence" value="ECO:0007669"/>
    <property type="project" value="UniProtKB-SubCell"/>
</dbReference>
<dbReference type="Pfam" id="PF02163">
    <property type="entry name" value="Peptidase_M50"/>
    <property type="match status" value="1"/>
</dbReference>
<dbReference type="CDD" id="cd06163">
    <property type="entry name" value="S2P-M50_PDZ_RseP-like"/>
    <property type="match status" value="1"/>
</dbReference>
<feature type="domain" description="Peptidase M50" evidence="12">
    <location>
        <begin position="11"/>
        <end position="633"/>
    </location>
</feature>
<dbReference type="SUPFAM" id="SSF50156">
    <property type="entry name" value="PDZ domain-like"/>
    <property type="match status" value="1"/>
</dbReference>
<feature type="transmembrane region" description="Helical" evidence="11">
    <location>
        <begin position="100"/>
        <end position="122"/>
    </location>
</feature>
<evidence type="ECO:0000256" key="3">
    <source>
        <dbReference type="ARBA" id="ARBA00007931"/>
    </source>
</evidence>
<dbReference type="GO" id="GO:0006508">
    <property type="term" value="P:proteolysis"/>
    <property type="evidence" value="ECO:0007669"/>
    <property type="project" value="UniProtKB-KW"/>
</dbReference>
<keyword evidence="4 13" id="KW-0645">Protease</keyword>
<dbReference type="AlphaFoldDB" id="D6YUB9"/>
<dbReference type="InterPro" id="IPR036034">
    <property type="entry name" value="PDZ_sf"/>
</dbReference>